<dbReference type="AlphaFoldDB" id="M6JCS0"/>
<evidence type="ECO:0000313" key="1">
    <source>
        <dbReference type="EMBL" id="EMN19669.1"/>
    </source>
</evidence>
<name>M6JCS0_9LEPT</name>
<accession>M6JCS0</accession>
<proteinExistence type="predicted"/>
<reference evidence="1 2" key="1">
    <citation type="submission" date="2013-01" db="EMBL/GenBank/DDBJ databases">
        <authorList>
            <person name="Harkins D.M."/>
            <person name="Durkin A.S."/>
            <person name="Brinkac L.M."/>
            <person name="Haft D.H."/>
            <person name="Selengut J.D."/>
            <person name="Sanka R."/>
            <person name="DePew J."/>
            <person name="Purushe J."/>
            <person name="Hartskeerl R.A."/>
            <person name="Ahmed A."/>
            <person name="van der Linden H."/>
            <person name="Goris M.G.A."/>
            <person name="Vinetz J.M."/>
            <person name="Sutton G.G."/>
            <person name="Nierman W.C."/>
            <person name="Fouts D.E."/>
        </authorList>
    </citation>
    <scope>NUCLEOTIDE SEQUENCE [LARGE SCALE GENOMIC DNA]</scope>
    <source>
        <strain evidence="1 2">MAVJ 401</strain>
    </source>
</reference>
<gene>
    <name evidence="1" type="ORF">LEP1GSC063_2724</name>
</gene>
<sequence>MKVKNEICTCSRRFYFTSYLKNIWEWSKSVFLTRVRPKTSRFLHCFVFLYETFLFWDDLTPELRTN</sequence>
<organism evidence="1 2">
    <name type="scientific">Leptospira santarosai serovar Arenal str. MAVJ 401</name>
    <dbReference type="NCBI Taxonomy" id="1049976"/>
    <lineage>
        <taxon>Bacteria</taxon>
        <taxon>Pseudomonadati</taxon>
        <taxon>Spirochaetota</taxon>
        <taxon>Spirochaetia</taxon>
        <taxon>Leptospirales</taxon>
        <taxon>Leptospiraceae</taxon>
        <taxon>Leptospira</taxon>
    </lineage>
</organism>
<comment type="caution">
    <text evidence="1">The sequence shown here is derived from an EMBL/GenBank/DDBJ whole genome shotgun (WGS) entry which is preliminary data.</text>
</comment>
<evidence type="ECO:0000313" key="2">
    <source>
        <dbReference type="Proteomes" id="UP000012106"/>
    </source>
</evidence>
<dbReference type="Proteomes" id="UP000012106">
    <property type="component" value="Unassembled WGS sequence"/>
</dbReference>
<protein>
    <submittedName>
        <fullName evidence="1">Uncharacterized protein</fullName>
    </submittedName>
</protein>
<dbReference type="EMBL" id="AHMU02000080">
    <property type="protein sequence ID" value="EMN19669.1"/>
    <property type="molecule type" value="Genomic_DNA"/>
</dbReference>